<accession>A0ACB8SAQ5</accession>
<evidence type="ECO:0000313" key="2">
    <source>
        <dbReference type="Proteomes" id="UP000814033"/>
    </source>
</evidence>
<sequence length="746" mass="81780">MPAVSSTTRPVVDNLESGEYIYQRFVLVTGTIAGFTPNETTAPYIAVDAPSFPRVTFPISPTTGAWKALVHLQPGPQALTFSFNGEPDNATTVTNIAYLPLLHVPPLHLAIMVAKDSQQRMDCPPEKAATPTHNDLEAAKKKMRTWAYMCQAFTAEEMRKNGFGRRSFRLDEEWAQDTLSTVDDDPTFRVTAKIHVVKTEHTMAQLRDPHRAQQNPNANQSGALYDIFHEALKSYGGPFQVFSGEGEGPVVAGHIFDSHFNPKLNLITAHAALGGTGGPHSKVHLGMFGSHTHWAWPRNIEEIVPALLDATRVTSRSLVGNDNGECGTFWETCCIGQGAALHEVGHAFGLPHQTSGIMRRGYVDWNRSFVAKESYNARRKSPAAPTVPAETENHWHLADMLHLATHHMFALPGDEPPKPRAPISARPHLEHVTVSSPAGIAHVAWTRNDRLLKQEDMRAQKPTALDFKFDDVHREFDPPVNEKAGEAVVEKSAQKLSVTIIAGDGAQKVINDFWEYSSSSFVPLPNCDFAVNKKSVVSGPPEGSHGSWAWAVLLSKLNSSGDVVKAIKIVVHKGLWFDGLYIHYDDGSVETTGPKVQANGQRRQLGGNPTAIHLRSGESITHAYVSAGEPYGFVNKVKLYKDAEGKDDRYEELRPDVGEVIVGFYGKNQHDDGFCPTIEFGILTIPDGGVLPKEAYSMSPLLNTDGGSGVTPKNAGGVVARRLSVDEDEEDEEDDEEDNDDEMDED</sequence>
<gene>
    <name evidence="1" type="ORF">FA95DRAFT_1552769</name>
</gene>
<dbReference type="Proteomes" id="UP000814033">
    <property type="component" value="Unassembled WGS sequence"/>
</dbReference>
<proteinExistence type="predicted"/>
<name>A0ACB8SAQ5_9AGAM</name>
<dbReference type="EMBL" id="MU275841">
    <property type="protein sequence ID" value="KAI0053253.1"/>
    <property type="molecule type" value="Genomic_DNA"/>
</dbReference>
<organism evidence="1 2">
    <name type="scientific">Auriscalpium vulgare</name>
    <dbReference type="NCBI Taxonomy" id="40419"/>
    <lineage>
        <taxon>Eukaryota</taxon>
        <taxon>Fungi</taxon>
        <taxon>Dikarya</taxon>
        <taxon>Basidiomycota</taxon>
        <taxon>Agaricomycotina</taxon>
        <taxon>Agaricomycetes</taxon>
        <taxon>Russulales</taxon>
        <taxon>Auriscalpiaceae</taxon>
        <taxon>Auriscalpium</taxon>
    </lineage>
</organism>
<keyword evidence="2" id="KW-1185">Reference proteome</keyword>
<protein>
    <submittedName>
        <fullName evidence="1">Uncharacterized protein</fullName>
    </submittedName>
</protein>
<reference evidence="1" key="1">
    <citation type="submission" date="2021-02" db="EMBL/GenBank/DDBJ databases">
        <authorList>
            <consortium name="DOE Joint Genome Institute"/>
            <person name="Ahrendt S."/>
            <person name="Looney B.P."/>
            <person name="Miyauchi S."/>
            <person name="Morin E."/>
            <person name="Drula E."/>
            <person name="Courty P.E."/>
            <person name="Chicoki N."/>
            <person name="Fauchery L."/>
            <person name="Kohler A."/>
            <person name="Kuo A."/>
            <person name="Labutti K."/>
            <person name="Pangilinan J."/>
            <person name="Lipzen A."/>
            <person name="Riley R."/>
            <person name="Andreopoulos W."/>
            <person name="He G."/>
            <person name="Johnson J."/>
            <person name="Barry K.W."/>
            <person name="Grigoriev I.V."/>
            <person name="Nagy L."/>
            <person name="Hibbett D."/>
            <person name="Henrissat B."/>
            <person name="Matheny P.B."/>
            <person name="Labbe J."/>
            <person name="Martin F."/>
        </authorList>
    </citation>
    <scope>NUCLEOTIDE SEQUENCE</scope>
    <source>
        <strain evidence="1">FP105234-sp</strain>
    </source>
</reference>
<reference evidence="1" key="2">
    <citation type="journal article" date="2022" name="New Phytol.">
        <title>Evolutionary transition to the ectomycorrhizal habit in the genomes of a hyperdiverse lineage of mushroom-forming fungi.</title>
        <authorList>
            <person name="Looney B."/>
            <person name="Miyauchi S."/>
            <person name="Morin E."/>
            <person name="Drula E."/>
            <person name="Courty P.E."/>
            <person name="Kohler A."/>
            <person name="Kuo A."/>
            <person name="LaButti K."/>
            <person name="Pangilinan J."/>
            <person name="Lipzen A."/>
            <person name="Riley R."/>
            <person name="Andreopoulos W."/>
            <person name="He G."/>
            <person name="Johnson J."/>
            <person name="Nolan M."/>
            <person name="Tritt A."/>
            <person name="Barry K.W."/>
            <person name="Grigoriev I.V."/>
            <person name="Nagy L.G."/>
            <person name="Hibbett D."/>
            <person name="Henrissat B."/>
            <person name="Matheny P.B."/>
            <person name="Labbe J."/>
            <person name="Martin F.M."/>
        </authorList>
    </citation>
    <scope>NUCLEOTIDE SEQUENCE</scope>
    <source>
        <strain evidence="1">FP105234-sp</strain>
    </source>
</reference>
<evidence type="ECO:0000313" key="1">
    <source>
        <dbReference type="EMBL" id="KAI0053253.1"/>
    </source>
</evidence>
<comment type="caution">
    <text evidence="1">The sequence shown here is derived from an EMBL/GenBank/DDBJ whole genome shotgun (WGS) entry which is preliminary data.</text>
</comment>